<reference evidence="5 6" key="1">
    <citation type="submission" date="2011-11" db="EMBL/GenBank/DDBJ databases">
        <title>Complete sequence of Spirochaeta sp. grapes.</title>
        <authorList>
            <consortium name="US DOE Joint Genome Institute"/>
            <person name="Lucas S."/>
            <person name="Han J."/>
            <person name="Lapidus A."/>
            <person name="Cheng J.-F."/>
            <person name="Goodwin L."/>
            <person name="Pitluck S."/>
            <person name="Peters L."/>
            <person name="Ovchinnikova G."/>
            <person name="Munk A.C."/>
            <person name="Detter J.C."/>
            <person name="Han C."/>
            <person name="Tapia R."/>
            <person name="Land M."/>
            <person name="Hauser L."/>
            <person name="Kyrpides N."/>
            <person name="Ivanova N."/>
            <person name="Pagani I."/>
            <person name="Ritalahtilisa K."/>
            <person name="Loeffler F."/>
            <person name="Woyke T."/>
        </authorList>
    </citation>
    <scope>NUCLEOTIDE SEQUENCE [LARGE SCALE GENOMIC DNA]</scope>
    <source>
        <strain evidence="6">ATCC BAA-1885 / DSM 22778 / Grapes</strain>
    </source>
</reference>
<evidence type="ECO:0000313" key="6">
    <source>
        <dbReference type="Proteomes" id="UP000005632"/>
    </source>
</evidence>
<evidence type="ECO:0000256" key="3">
    <source>
        <dbReference type="PROSITE-ProRule" id="PRU00409"/>
    </source>
</evidence>
<dbReference type="PANTHER" id="PTHR23132:SF23">
    <property type="entry name" value="D-ALANINE--D-ALANINE LIGASE B"/>
    <property type="match status" value="1"/>
</dbReference>
<dbReference type="AlphaFoldDB" id="G8QR94"/>
<name>G8QR94_SPHPG</name>
<sequence length="325" mass="36144">MNVLVVHDKLFDHPTKDELDTLLEVEQVSFALSCLGHQVDQLEFSLDFKVMKEQLEAKLPAVIFNLVETLSGSSLLHLAPEFFETMHIPYTGCGPKGMFLSSDKLLAKQLMERSSIPTPLWVAVQDTGNISDLMGMPLIIKPVAEEASVGINDNSIQTFSSPKALLQVLATKEGGPFFAEQFIEGREFNISIWSVDGVPTVLPPAEMVFLDYPEGKPEIAGYEAKWEEDSFAYTHTKRTFDFPLSDESLLSRLKELSLQCWTLFGAKGYARVDFRVDSQGNPFVLEVNMNPCIASDSGFTAACERAGFPYNAMIEQIIQGCIYGY</sequence>
<evidence type="ECO:0000313" key="5">
    <source>
        <dbReference type="EMBL" id="AEV28747.1"/>
    </source>
</evidence>
<organism evidence="5 6">
    <name type="scientific">Sphaerochaeta pleomorpha (strain ATCC BAA-1885 / DSM 22778 / Grapes)</name>
    <dbReference type="NCBI Taxonomy" id="158190"/>
    <lineage>
        <taxon>Bacteria</taxon>
        <taxon>Pseudomonadati</taxon>
        <taxon>Spirochaetota</taxon>
        <taxon>Spirochaetia</taxon>
        <taxon>Spirochaetales</taxon>
        <taxon>Sphaerochaetaceae</taxon>
        <taxon>Sphaerochaeta</taxon>
    </lineage>
</organism>
<dbReference type="KEGG" id="sgp:SpiGrapes_0921"/>
<keyword evidence="6" id="KW-1185">Reference proteome</keyword>
<feature type="domain" description="ATP-grasp" evidence="4">
    <location>
        <begin position="108"/>
        <end position="319"/>
    </location>
</feature>
<dbReference type="Gene3D" id="3.30.1490.20">
    <property type="entry name" value="ATP-grasp fold, A domain"/>
    <property type="match status" value="1"/>
</dbReference>
<dbReference type="Gene3D" id="3.30.470.20">
    <property type="entry name" value="ATP-grasp fold, B domain"/>
    <property type="match status" value="1"/>
</dbReference>
<dbReference type="RefSeq" id="WP_014269596.1">
    <property type="nucleotide sequence ID" value="NC_016633.1"/>
</dbReference>
<protein>
    <submittedName>
        <fullName evidence="5">ATP-grasp enzyme, D-alanine-D-alanine ligase</fullName>
    </submittedName>
</protein>
<dbReference type="InterPro" id="IPR011761">
    <property type="entry name" value="ATP-grasp"/>
</dbReference>
<accession>G8QR94</accession>
<dbReference type="InterPro" id="IPR011095">
    <property type="entry name" value="Dala_Dala_lig_C"/>
</dbReference>
<evidence type="ECO:0000256" key="2">
    <source>
        <dbReference type="ARBA" id="ARBA00022598"/>
    </source>
</evidence>
<keyword evidence="2 5" id="KW-0436">Ligase</keyword>
<dbReference type="SUPFAM" id="SSF56059">
    <property type="entry name" value="Glutathione synthetase ATP-binding domain-like"/>
    <property type="match status" value="1"/>
</dbReference>
<dbReference type="eggNOG" id="COG1181">
    <property type="taxonomic scope" value="Bacteria"/>
</dbReference>
<dbReference type="Pfam" id="PF07478">
    <property type="entry name" value="Dala_Dala_lig_C"/>
    <property type="match status" value="1"/>
</dbReference>
<dbReference type="STRING" id="158190.SpiGrapes_0921"/>
<dbReference type="InterPro" id="IPR013815">
    <property type="entry name" value="ATP_grasp_subdomain_1"/>
</dbReference>
<dbReference type="GO" id="GO:0008716">
    <property type="term" value="F:D-alanine-D-alanine ligase activity"/>
    <property type="evidence" value="ECO:0007669"/>
    <property type="project" value="InterPro"/>
</dbReference>
<evidence type="ECO:0000256" key="1">
    <source>
        <dbReference type="ARBA" id="ARBA00010871"/>
    </source>
</evidence>
<gene>
    <name evidence="5" type="ordered locus">SpiGrapes_0921</name>
</gene>
<dbReference type="EMBL" id="CP003155">
    <property type="protein sequence ID" value="AEV28747.1"/>
    <property type="molecule type" value="Genomic_DNA"/>
</dbReference>
<dbReference type="GO" id="GO:0005524">
    <property type="term" value="F:ATP binding"/>
    <property type="evidence" value="ECO:0007669"/>
    <property type="project" value="UniProtKB-UniRule"/>
</dbReference>
<comment type="similarity">
    <text evidence="1">Belongs to the D-alanine--D-alanine ligase family.</text>
</comment>
<keyword evidence="3" id="KW-0067">ATP-binding</keyword>
<dbReference type="PROSITE" id="PS50975">
    <property type="entry name" value="ATP_GRASP"/>
    <property type="match status" value="1"/>
</dbReference>
<evidence type="ECO:0000259" key="4">
    <source>
        <dbReference type="PROSITE" id="PS50975"/>
    </source>
</evidence>
<proteinExistence type="inferred from homology"/>
<dbReference type="PANTHER" id="PTHR23132">
    <property type="entry name" value="D-ALANINE--D-ALANINE LIGASE"/>
    <property type="match status" value="1"/>
</dbReference>
<dbReference type="Proteomes" id="UP000005632">
    <property type="component" value="Chromosome"/>
</dbReference>
<keyword evidence="3" id="KW-0547">Nucleotide-binding</keyword>
<dbReference type="GO" id="GO:0046872">
    <property type="term" value="F:metal ion binding"/>
    <property type="evidence" value="ECO:0007669"/>
    <property type="project" value="InterPro"/>
</dbReference>
<dbReference type="OrthoDB" id="9813261at2"/>
<dbReference type="HOGENOM" id="CLU_039268_2_0_12"/>